<reference evidence="1" key="1">
    <citation type="submission" date="2021-01" db="EMBL/GenBank/DDBJ databases">
        <authorList>
            <consortium name="Genoscope - CEA"/>
            <person name="William W."/>
        </authorList>
    </citation>
    <scope>NUCLEOTIDE SEQUENCE</scope>
</reference>
<proteinExistence type="predicted"/>
<sequence>MGRRRKATVAETRESSERSLILNWQQSLKRKLIEDIDEYDGDDPLFPWIKCFKGVQEAFPPGFIDCHKIPEIAVECQNFLTHCYFMITVTTLKQEMLDFFFGLYEDLIVCG</sequence>
<accession>A0A816Y7F5</accession>
<name>A0A816Y7F5_BRANA</name>
<dbReference type="AlphaFoldDB" id="A0A816Y7F5"/>
<dbReference type="EMBL" id="HG994355">
    <property type="protein sequence ID" value="CAF2155766.1"/>
    <property type="molecule type" value="Genomic_DNA"/>
</dbReference>
<organism evidence="1">
    <name type="scientific">Brassica napus</name>
    <name type="common">Rape</name>
    <dbReference type="NCBI Taxonomy" id="3708"/>
    <lineage>
        <taxon>Eukaryota</taxon>
        <taxon>Viridiplantae</taxon>
        <taxon>Streptophyta</taxon>
        <taxon>Embryophyta</taxon>
        <taxon>Tracheophyta</taxon>
        <taxon>Spermatophyta</taxon>
        <taxon>Magnoliopsida</taxon>
        <taxon>eudicotyledons</taxon>
        <taxon>Gunneridae</taxon>
        <taxon>Pentapetalae</taxon>
        <taxon>rosids</taxon>
        <taxon>malvids</taxon>
        <taxon>Brassicales</taxon>
        <taxon>Brassicaceae</taxon>
        <taxon>Brassiceae</taxon>
        <taxon>Brassica</taxon>
    </lineage>
</organism>
<dbReference type="Proteomes" id="UP001295469">
    <property type="component" value="Chromosome A01"/>
</dbReference>
<evidence type="ECO:0000313" key="1">
    <source>
        <dbReference type="EMBL" id="CAF2155766.1"/>
    </source>
</evidence>
<gene>
    <name evidence="1" type="ORF">DARMORV10_A01P41950.1</name>
</gene>
<protein>
    <submittedName>
        <fullName evidence="1">(rape) hypothetical protein</fullName>
    </submittedName>
</protein>